<dbReference type="PRINTS" id="PR00705">
    <property type="entry name" value="PAPAIN"/>
</dbReference>
<comment type="similarity">
    <text evidence="1">Belongs to the peptidase C1 family.</text>
</comment>
<dbReference type="SMART" id="SM00848">
    <property type="entry name" value="Inhibitor_I29"/>
    <property type="match status" value="1"/>
</dbReference>
<dbReference type="Gene3D" id="3.90.70.10">
    <property type="entry name" value="Cysteine proteinases"/>
    <property type="match status" value="1"/>
</dbReference>
<evidence type="ECO:0000313" key="7">
    <source>
        <dbReference type="Proteomes" id="UP000186698"/>
    </source>
</evidence>
<dbReference type="InterPro" id="IPR013201">
    <property type="entry name" value="Prot_inhib_I29"/>
</dbReference>
<dbReference type="GO" id="GO:0005615">
    <property type="term" value="C:extracellular space"/>
    <property type="evidence" value="ECO:0000318"/>
    <property type="project" value="GO_Central"/>
</dbReference>
<gene>
    <name evidence="8" type="primary">LOC108700331</name>
</gene>
<feature type="domain" description="Cathepsin propeptide inhibitor" evidence="6">
    <location>
        <begin position="30"/>
        <end position="90"/>
    </location>
</feature>
<dbReference type="Pfam" id="PF08246">
    <property type="entry name" value="Inhibitor_I29"/>
    <property type="match status" value="1"/>
</dbReference>
<dbReference type="PROSITE" id="PS00640">
    <property type="entry name" value="THIOL_PROTEASE_ASN"/>
    <property type="match status" value="1"/>
</dbReference>
<protein>
    <submittedName>
        <fullName evidence="8">Cathepsin S</fullName>
    </submittedName>
</protein>
<evidence type="ECO:0000259" key="5">
    <source>
        <dbReference type="SMART" id="SM00645"/>
    </source>
</evidence>
<organism evidence="7 8">
    <name type="scientific">Xenopus laevis</name>
    <name type="common">African clawed frog</name>
    <dbReference type="NCBI Taxonomy" id="8355"/>
    <lineage>
        <taxon>Eukaryota</taxon>
        <taxon>Metazoa</taxon>
        <taxon>Chordata</taxon>
        <taxon>Craniata</taxon>
        <taxon>Vertebrata</taxon>
        <taxon>Euteleostomi</taxon>
        <taxon>Amphibia</taxon>
        <taxon>Batrachia</taxon>
        <taxon>Anura</taxon>
        <taxon>Pipoidea</taxon>
        <taxon>Pipidae</taxon>
        <taxon>Xenopodinae</taxon>
        <taxon>Xenopus</taxon>
        <taxon>Xenopus</taxon>
    </lineage>
</organism>
<dbReference type="GO" id="GO:0005764">
    <property type="term" value="C:lysosome"/>
    <property type="evidence" value="ECO:0000318"/>
    <property type="project" value="GO_Central"/>
</dbReference>
<dbReference type="SUPFAM" id="SSF54001">
    <property type="entry name" value="Cysteine proteinases"/>
    <property type="match status" value="1"/>
</dbReference>
<dbReference type="STRING" id="8355.A0A1L8F4E3"/>
<evidence type="ECO:0000256" key="3">
    <source>
        <dbReference type="ARBA" id="ARBA00022801"/>
    </source>
</evidence>
<sequence>MGPSTIFLVSLFYLLTPAHSSPDPTLDTHWQLWVKTHHKTYKDAEEEGARRTIWEETMKFITVHNLEHSLGLHTYEVGMNHLGDMTGEELAATMTGYTDKDDPLANMTEVPEEILNAQPPTSIDWRTRSCITSVKNQGTCGCSYAFSAVGALECQWKKKTGKLLTFSPQELVDCSSTEGNNGCRDGYLMYSFSYMRKYGLRQESAYPYEGKEGKCTRKRRSNVGVVKRFYRIPSGNGDSLLKAVGTVGPVPGWIDASRQGFRMYKSGVYYDPHCTKDTNHVVLVAGYGKQNGMTYWLVKNSWGKGFGDNGYIKMARNYNKDCGITLHAVYPTV</sequence>
<dbReference type="GO" id="GO:0004197">
    <property type="term" value="F:cysteine-type endopeptidase activity"/>
    <property type="evidence" value="ECO:0000318"/>
    <property type="project" value="GO_Central"/>
</dbReference>
<keyword evidence="3" id="KW-0378">Hydrolase</keyword>
<dbReference type="FunFam" id="3.90.70.10:FF:000006">
    <property type="entry name" value="Cathepsin S"/>
    <property type="match status" value="1"/>
</dbReference>
<name>A0A1L8F4E3_XENLA</name>
<dbReference type="InterPro" id="IPR038765">
    <property type="entry name" value="Papain-like_cys_pep_sf"/>
</dbReference>
<evidence type="ECO:0000313" key="8">
    <source>
        <dbReference type="RefSeq" id="XP_041430364.1"/>
    </source>
</evidence>
<dbReference type="InterPro" id="IPR013128">
    <property type="entry name" value="Peptidase_C1A"/>
</dbReference>
<dbReference type="OrthoDB" id="65740at2759"/>
<dbReference type="OMA" id="WMAMHGR"/>
<dbReference type="AlphaFoldDB" id="A0A1L8F4E3"/>
<evidence type="ECO:0000256" key="4">
    <source>
        <dbReference type="ARBA" id="ARBA00022807"/>
    </source>
</evidence>
<dbReference type="Proteomes" id="UP000186698">
    <property type="component" value="Chromosome 8S"/>
</dbReference>
<dbReference type="GO" id="GO:0051603">
    <property type="term" value="P:proteolysis involved in protein catabolic process"/>
    <property type="evidence" value="ECO:0000318"/>
    <property type="project" value="GO_Central"/>
</dbReference>
<dbReference type="InterPro" id="IPR025661">
    <property type="entry name" value="Pept_asp_AS"/>
</dbReference>
<dbReference type="GeneID" id="108700331"/>
<dbReference type="PANTHER" id="PTHR12411">
    <property type="entry name" value="CYSTEINE PROTEASE FAMILY C1-RELATED"/>
    <property type="match status" value="1"/>
</dbReference>
<proteinExistence type="inferred from homology"/>
<dbReference type="RefSeq" id="XP_041430364.1">
    <property type="nucleotide sequence ID" value="XM_041574430.1"/>
</dbReference>
<dbReference type="Pfam" id="PF00112">
    <property type="entry name" value="Peptidase_C1"/>
    <property type="match status" value="1"/>
</dbReference>
<dbReference type="PaxDb" id="8355-A0A1L8F4E3"/>
<feature type="domain" description="Peptidase C1A papain C-terminal" evidence="5">
    <location>
        <begin position="119"/>
        <end position="332"/>
    </location>
</feature>
<evidence type="ECO:0000259" key="6">
    <source>
        <dbReference type="SMART" id="SM00848"/>
    </source>
</evidence>
<keyword evidence="7" id="KW-1185">Reference proteome</keyword>
<evidence type="ECO:0000256" key="1">
    <source>
        <dbReference type="ARBA" id="ARBA00008455"/>
    </source>
</evidence>
<evidence type="ECO:0000256" key="2">
    <source>
        <dbReference type="ARBA" id="ARBA00022670"/>
    </source>
</evidence>
<keyword evidence="2" id="KW-0645">Protease</keyword>
<dbReference type="KEGG" id="xla:108700331"/>
<dbReference type="Bgee" id="108700331">
    <property type="expression patterns" value="Expressed in zone of skin and 3 other cell types or tissues"/>
</dbReference>
<keyword evidence="4" id="KW-0788">Thiol protease</keyword>
<dbReference type="CDD" id="cd02248">
    <property type="entry name" value="Peptidase_C1A"/>
    <property type="match status" value="1"/>
</dbReference>
<dbReference type="InterPro" id="IPR000668">
    <property type="entry name" value="Peptidase_C1A_C"/>
</dbReference>
<dbReference type="SMART" id="SM00645">
    <property type="entry name" value="Pept_C1"/>
    <property type="match status" value="1"/>
</dbReference>
<accession>A0A1L8F4E3</accession>
<reference evidence="8" key="1">
    <citation type="submission" date="2025-08" db="UniProtKB">
        <authorList>
            <consortium name="RefSeq"/>
        </authorList>
    </citation>
    <scope>IDENTIFICATION</scope>
    <source>
        <strain evidence="8">J_2021</strain>
        <tissue evidence="8">Erythrocytes</tissue>
    </source>
</reference>
<dbReference type="InterPro" id="IPR039417">
    <property type="entry name" value="Peptidase_C1A_papain-like"/>
</dbReference>